<gene>
    <name evidence="1" type="ORF">CR513_50514</name>
</gene>
<evidence type="ECO:0000313" key="2">
    <source>
        <dbReference type="Proteomes" id="UP000257109"/>
    </source>
</evidence>
<reference evidence="1" key="1">
    <citation type="submission" date="2018-05" db="EMBL/GenBank/DDBJ databases">
        <title>Draft genome of Mucuna pruriens seed.</title>
        <authorList>
            <person name="Nnadi N.E."/>
            <person name="Vos R."/>
            <person name="Hasami M.H."/>
            <person name="Devisetty U.K."/>
            <person name="Aguiy J.C."/>
        </authorList>
    </citation>
    <scope>NUCLEOTIDE SEQUENCE [LARGE SCALE GENOMIC DNA]</scope>
    <source>
        <strain evidence="1">JCA_2017</strain>
    </source>
</reference>
<evidence type="ECO:0000313" key="1">
    <source>
        <dbReference type="EMBL" id="RDX70264.1"/>
    </source>
</evidence>
<protein>
    <submittedName>
        <fullName evidence="1">Uncharacterized protein</fullName>
    </submittedName>
</protein>
<organism evidence="1 2">
    <name type="scientific">Mucuna pruriens</name>
    <name type="common">Velvet bean</name>
    <name type="synonym">Dolichos pruriens</name>
    <dbReference type="NCBI Taxonomy" id="157652"/>
    <lineage>
        <taxon>Eukaryota</taxon>
        <taxon>Viridiplantae</taxon>
        <taxon>Streptophyta</taxon>
        <taxon>Embryophyta</taxon>
        <taxon>Tracheophyta</taxon>
        <taxon>Spermatophyta</taxon>
        <taxon>Magnoliopsida</taxon>
        <taxon>eudicotyledons</taxon>
        <taxon>Gunneridae</taxon>
        <taxon>Pentapetalae</taxon>
        <taxon>rosids</taxon>
        <taxon>fabids</taxon>
        <taxon>Fabales</taxon>
        <taxon>Fabaceae</taxon>
        <taxon>Papilionoideae</taxon>
        <taxon>50 kb inversion clade</taxon>
        <taxon>NPAAA clade</taxon>
        <taxon>indigoferoid/millettioid clade</taxon>
        <taxon>Phaseoleae</taxon>
        <taxon>Mucuna</taxon>
    </lineage>
</organism>
<comment type="caution">
    <text evidence="1">The sequence shown here is derived from an EMBL/GenBank/DDBJ whole genome shotgun (WGS) entry which is preliminary data.</text>
</comment>
<dbReference type="AlphaFoldDB" id="A0A371EW87"/>
<dbReference type="Proteomes" id="UP000257109">
    <property type="component" value="Unassembled WGS sequence"/>
</dbReference>
<accession>A0A371EW87</accession>
<keyword evidence="2" id="KW-1185">Reference proteome</keyword>
<sequence length="168" mass="19428">MAFRFRLGSKDILRSFRPKVHSLKGVFHCPKATSIHRSQCPNASTKWVVQRTPSSKYFMEPSGGFKVTLSPSSKQSIQKREVRPKALRASIRRHVFKPLYKALLLITSYLKEYTQMSKLREDNTNKVDLALDAPCPLRRNELKRVIIPVVIREFPELVEKAKVVKHLE</sequence>
<dbReference type="EMBL" id="QJKJ01011771">
    <property type="protein sequence ID" value="RDX70264.1"/>
    <property type="molecule type" value="Genomic_DNA"/>
</dbReference>
<name>A0A371EW87_MUCPR</name>
<feature type="non-terminal residue" evidence="1">
    <location>
        <position position="1"/>
    </location>
</feature>
<proteinExistence type="predicted"/>